<evidence type="ECO:0000259" key="1">
    <source>
        <dbReference type="Pfam" id="PF01755"/>
    </source>
</evidence>
<evidence type="ECO:0000313" key="3">
    <source>
        <dbReference type="Proteomes" id="UP000324255"/>
    </source>
</evidence>
<reference evidence="2 3" key="1">
    <citation type="submission" date="2019-09" db="EMBL/GenBank/DDBJ databases">
        <title>Genomic diversity of phyloplane-associated Pantoea species in Pakistan cotton crop.</title>
        <authorList>
            <person name="Tufail M.R."/>
            <person name="Cook D.R."/>
        </authorList>
    </citation>
    <scope>NUCLEOTIDE SEQUENCE [LARGE SCALE GENOMIC DNA]</scope>
    <source>
        <strain evidence="2 3">B_8</strain>
    </source>
</reference>
<dbReference type="Pfam" id="PF01755">
    <property type="entry name" value="Glyco_transf_25"/>
    <property type="match status" value="1"/>
</dbReference>
<accession>A0AB34CD21</accession>
<dbReference type="CDD" id="cd06532">
    <property type="entry name" value="Glyco_transf_25"/>
    <property type="match status" value="1"/>
</dbReference>
<dbReference type="EMBL" id="VWVM01000041">
    <property type="protein sequence ID" value="KAA6117832.1"/>
    <property type="molecule type" value="Genomic_DNA"/>
</dbReference>
<dbReference type="InterPro" id="IPR002654">
    <property type="entry name" value="Glyco_trans_25"/>
</dbReference>
<proteinExistence type="predicted"/>
<evidence type="ECO:0000313" key="2">
    <source>
        <dbReference type="EMBL" id="KAA6117832.1"/>
    </source>
</evidence>
<organism evidence="2 3">
    <name type="scientific">Candidatus Pantoea gossypiicola</name>
    <dbReference type="NCBI Taxonomy" id="2608008"/>
    <lineage>
        <taxon>Bacteria</taxon>
        <taxon>Pseudomonadati</taxon>
        <taxon>Pseudomonadota</taxon>
        <taxon>Gammaproteobacteria</taxon>
        <taxon>Enterobacterales</taxon>
        <taxon>Erwiniaceae</taxon>
        <taxon>Pantoea</taxon>
    </lineage>
</organism>
<dbReference type="Proteomes" id="UP000324255">
    <property type="component" value="Unassembled WGS sequence"/>
</dbReference>
<protein>
    <submittedName>
        <fullName evidence="2">Glycosyltransferase family 25 protein</fullName>
    </submittedName>
</protein>
<name>A0AB34CD21_9GAMM</name>
<sequence>MLTMPQCCQRFKALRWQPSFISPFEPLKGLSVMKIFVINLARSPERRASMEQQLSRLNLEYEIVEAVDGSQLSYTDIMKETRPLNYALSCGEVGCALSHINIYRRIASEGIPMALILEDDALIDCKTVDVMSEIEERNTTHPTVTLLTEGPKYINKPLYKSDEKKHQIYEVLEAACSHGYVINNSAACRMANFLYSVWMVADKWQVLKEYSVCQVEAVIPSVIGKTPHADSSTIQFDNDFKKRLEEEKDFMWAGIKRKRPLKLKLKRLFWSSFIYPFLKISK</sequence>
<gene>
    <name evidence="2" type="ORF">F3I20_23585</name>
</gene>
<keyword evidence="3" id="KW-1185">Reference proteome</keyword>
<feature type="domain" description="Glycosyl transferase family 25" evidence="1">
    <location>
        <begin position="34"/>
        <end position="202"/>
    </location>
</feature>
<comment type="caution">
    <text evidence="2">The sequence shown here is derived from an EMBL/GenBank/DDBJ whole genome shotgun (WGS) entry which is preliminary data.</text>
</comment>
<dbReference type="AlphaFoldDB" id="A0AB34CD21"/>